<organism evidence="1">
    <name type="scientific">Flavobacterium sp. CFS9</name>
    <dbReference type="NCBI Taxonomy" id="3143118"/>
    <lineage>
        <taxon>Bacteria</taxon>
        <taxon>Pseudomonadati</taxon>
        <taxon>Bacteroidota</taxon>
        <taxon>Flavobacteriia</taxon>
        <taxon>Flavobacteriales</taxon>
        <taxon>Flavobacteriaceae</taxon>
        <taxon>Flavobacterium</taxon>
    </lineage>
</organism>
<protein>
    <submittedName>
        <fullName evidence="1">Uncharacterized protein</fullName>
    </submittedName>
</protein>
<gene>
    <name evidence="1" type="ORF">CFS9_32500</name>
</gene>
<dbReference type="AlphaFoldDB" id="A0AAT9H4A8"/>
<accession>A0AAT9H4A8</accession>
<sequence length="125" mass="14276">MLTIVVLLILKLKKNMKEQENSGTYPVKTDGNDGAAINAVFSKLVNTTQSTFDPLTYDGKNYNFIFDGAKTYLQFVMQLQNSEGHTIHITYRYDSDSGLWNQDDNPKYPVYNDQVYNSNNVNFIS</sequence>
<evidence type="ECO:0000313" key="1">
    <source>
        <dbReference type="EMBL" id="BFM44609.1"/>
    </source>
</evidence>
<dbReference type="EMBL" id="AP031573">
    <property type="protein sequence ID" value="BFM44609.1"/>
    <property type="molecule type" value="Genomic_DNA"/>
</dbReference>
<reference evidence="1" key="1">
    <citation type="submission" date="2024-05" db="EMBL/GenBank/DDBJ databases">
        <title>Whole-Genome Sequence of CFS9, a Potential Fish Probiotic Isolated from the Body Surface of Silurus asotus.</title>
        <authorList>
            <person name="Kojima M."/>
            <person name="Tobioka K."/>
            <person name="Yokota K."/>
            <person name="Nakatani H."/>
            <person name="Hori K."/>
            <person name="Tamaru Y."/>
            <person name="Okazaki F."/>
        </authorList>
    </citation>
    <scope>NUCLEOTIDE SEQUENCE</scope>
    <source>
        <strain evidence="1">CFS9</strain>
    </source>
</reference>
<name>A0AAT9H4A8_9FLAO</name>
<proteinExistence type="predicted"/>